<accession>A0A5N5GUN7</accession>
<evidence type="ECO:0000313" key="2">
    <source>
        <dbReference type="EMBL" id="KAB2619325.1"/>
    </source>
</evidence>
<evidence type="ECO:0000256" key="1">
    <source>
        <dbReference type="ARBA" id="ARBA00022821"/>
    </source>
</evidence>
<dbReference type="Gene3D" id="3.80.10.10">
    <property type="entry name" value="Ribonuclease Inhibitor"/>
    <property type="match status" value="1"/>
</dbReference>
<organism evidence="2 3">
    <name type="scientific">Pyrus ussuriensis x Pyrus communis</name>
    <dbReference type="NCBI Taxonomy" id="2448454"/>
    <lineage>
        <taxon>Eukaryota</taxon>
        <taxon>Viridiplantae</taxon>
        <taxon>Streptophyta</taxon>
        <taxon>Embryophyta</taxon>
        <taxon>Tracheophyta</taxon>
        <taxon>Spermatophyta</taxon>
        <taxon>Magnoliopsida</taxon>
        <taxon>eudicotyledons</taxon>
        <taxon>Gunneridae</taxon>
        <taxon>Pentapetalae</taxon>
        <taxon>rosids</taxon>
        <taxon>fabids</taxon>
        <taxon>Rosales</taxon>
        <taxon>Rosaceae</taxon>
        <taxon>Amygdaloideae</taxon>
        <taxon>Maleae</taxon>
        <taxon>Pyrus</taxon>
    </lineage>
</organism>
<dbReference type="GO" id="GO:0006952">
    <property type="term" value="P:defense response"/>
    <property type="evidence" value="ECO:0007669"/>
    <property type="project" value="UniProtKB-KW"/>
</dbReference>
<dbReference type="PANTHER" id="PTHR36766">
    <property type="entry name" value="PLANT BROAD-SPECTRUM MILDEW RESISTANCE PROTEIN RPW8"/>
    <property type="match status" value="1"/>
</dbReference>
<dbReference type="EMBL" id="SMOL01000401">
    <property type="protein sequence ID" value="KAB2619325.1"/>
    <property type="molecule type" value="Genomic_DNA"/>
</dbReference>
<name>A0A5N5GUN7_9ROSA</name>
<dbReference type="PANTHER" id="PTHR36766:SF70">
    <property type="entry name" value="DISEASE RESISTANCE PROTEIN RGA4"/>
    <property type="match status" value="1"/>
</dbReference>
<keyword evidence="3" id="KW-1185">Reference proteome</keyword>
<dbReference type="OrthoDB" id="1928346at2759"/>
<reference evidence="2 3" key="3">
    <citation type="submission" date="2019-11" db="EMBL/GenBank/DDBJ databases">
        <title>A de novo genome assembly of a pear dwarfing rootstock.</title>
        <authorList>
            <person name="Wang F."/>
            <person name="Wang J."/>
            <person name="Li S."/>
            <person name="Zhang Y."/>
            <person name="Fang M."/>
            <person name="Ma L."/>
            <person name="Zhao Y."/>
            <person name="Jiang S."/>
        </authorList>
    </citation>
    <scope>NUCLEOTIDE SEQUENCE [LARGE SCALE GENOMIC DNA]</scope>
    <source>
        <strain evidence="2">S2</strain>
        <tissue evidence="2">Leaf</tissue>
    </source>
</reference>
<dbReference type="AlphaFoldDB" id="A0A5N5GUN7"/>
<sequence length="167" mass="18346">MHGMRRIGIQFYGDGVDVWFSSLEELSVVDFPNLEECSSAINENSFSSLRKLILKRCCTLTLTSISNLSLLSVLVLDNIPGLFTLPEGLIASPCLSSLKIMSFPKLRSLPLPIGNLTALKSLTIAWCEELSSLPQTLQNLKALDSMEISNCHEIISMLAGWMVGLEV</sequence>
<protein>
    <submittedName>
        <fullName evidence="2">Disease resistance protein RGA3</fullName>
    </submittedName>
</protein>
<comment type="caution">
    <text evidence="2">The sequence shown here is derived from an EMBL/GenBank/DDBJ whole genome shotgun (WGS) entry which is preliminary data.</text>
</comment>
<dbReference type="Proteomes" id="UP000327157">
    <property type="component" value="Chromosome 15"/>
</dbReference>
<dbReference type="InterPro" id="IPR032675">
    <property type="entry name" value="LRR_dom_sf"/>
</dbReference>
<evidence type="ECO:0000313" key="3">
    <source>
        <dbReference type="Proteomes" id="UP000327157"/>
    </source>
</evidence>
<reference evidence="3" key="2">
    <citation type="submission" date="2019-10" db="EMBL/GenBank/DDBJ databases">
        <title>A de novo genome assembly of a pear dwarfing rootstock.</title>
        <authorList>
            <person name="Wang F."/>
            <person name="Wang J."/>
            <person name="Li S."/>
            <person name="Zhang Y."/>
            <person name="Fang M."/>
            <person name="Ma L."/>
            <person name="Zhao Y."/>
            <person name="Jiang S."/>
        </authorList>
    </citation>
    <scope>NUCLEOTIDE SEQUENCE [LARGE SCALE GENOMIC DNA]</scope>
</reference>
<keyword evidence="1" id="KW-0611">Plant defense</keyword>
<gene>
    <name evidence="2" type="ORF">D8674_015194</name>
</gene>
<dbReference type="SUPFAM" id="SSF52047">
    <property type="entry name" value="RNI-like"/>
    <property type="match status" value="1"/>
</dbReference>
<reference evidence="2 3" key="1">
    <citation type="submission" date="2019-09" db="EMBL/GenBank/DDBJ databases">
        <authorList>
            <person name="Ou C."/>
        </authorList>
    </citation>
    <scope>NUCLEOTIDE SEQUENCE [LARGE SCALE GENOMIC DNA]</scope>
    <source>
        <strain evidence="2">S2</strain>
        <tissue evidence="2">Leaf</tissue>
    </source>
</reference>
<proteinExistence type="predicted"/>